<name>A0A3S0ZQA7_ELYCH</name>
<organism evidence="1 2">
    <name type="scientific">Elysia chlorotica</name>
    <name type="common">Eastern emerald elysia</name>
    <name type="synonym">Sea slug</name>
    <dbReference type="NCBI Taxonomy" id="188477"/>
    <lineage>
        <taxon>Eukaryota</taxon>
        <taxon>Metazoa</taxon>
        <taxon>Spiralia</taxon>
        <taxon>Lophotrochozoa</taxon>
        <taxon>Mollusca</taxon>
        <taxon>Gastropoda</taxon>
        <taxon>Heterobranchia</taxon>
        <taxon>Euthyneura</taxon>
        <taxon>Panpulmonata</taxon>
        <taxon>Sacoglossa</taxon>
        <taxon>Placobranchoidea</taxon>
        <taxon>Plakobranchidae</taxon>
        <taxon>Elysia</taxon>
    </lineage>
</organism>
<evidence type="ECO:0000313" key="2">
    <source>
        <dbReference type="Proteomes" id="UP000271974"/>
    </source>
</evidence>
<dbReference type="AlphaFoldDB" id="A0A3S0ZQA7"/>
<dbReference type="OrthoDB" id="6158781at2759"/>
<proteinExistence type="predicted"/>
<gene>
    <name evidence="1" type="ORF">EGW08_019445</name>
</gene>
<keyword evidence="2" id="KW-1185">Reference proteome</keyword>
<protein>
    <submittedName>
        <fullName evidence="1">Uncharacterized protein</fullName>
    </submittedName>
</protein>
<accession>A0A3S0ZQA7</accession>
<dbReference type="SUPFAM" id="SSF50494">
    <property type="entry name" value="Trypsin-like serine proteases"/>
    <property type="match status" value="1"/>
</dbReference>
<sequence length="766" mass="86315">MEFKTHCFKYEGHGKYIPVYKFSEDDLDSDFATCSEKSKIADLIRQQADLTVRLSVRNVSVNRPSGYPLSSLRGRNCRLVGSGWVRSVHEEEPIETCSCSENTSRPKQAVQRSFAVYVQTASHVVYDAEEAKSAVIDLFYDDEDFNYTKKTEDTSISGELSRTSWRRKKKLQCIALVNWDRDLDLSVLKCVTHDVEVYHRLQAAIELLGRQAKELSKHFSLGYHLGMHHPCYRSLLCGVTEPSRRNFVAIVSHPHGLPKQVTLGALQEKFHVKDSESWPCRSCPLISSLENAEMLNNNDLLTQLCNDFNKHVSMDPEIYRLRNNCALLNILHEGRAGGCCSLSQEDYVRQLKGCHYCRRFTVEGKDEKRHEQILNSTIKTILESTRSTLLNDEDSKFYSSSLFKMSLMSQKSNISSQLMYKSYSFELNSTDSGFASTSDSDSGPEKSSRICVSTTFSDSFKSDRRCKEHTRSKCRKTMSLSSPSCDKAWAGCDEALYMPSYDAHTCPGSSGAPVLFFHQKTSTPLKQTLYPYQSPVSARKPSPGHIFHTHCTWRMGFHCSASCDSPLLKASKECPCCSHSCSCCDSPVETHRKKRGKKKLAFRNSTDCPGPPSTLPQCQEEVQGSQSLFQVAFNALKAMLKPLSSRAWPLPTAPLKNSEADMDNIVVRVVFPKGESKYCDIYFNTRLVKEEKERLLSLANEDYDSPENYKLELYSASGAHAPITLDDDAEILMYIDEIANDAKLVFVAKQEDPPDIGPSLGITLKH</sequence>
<dbReference type="InterPro" id="IPR009003">
    <property type="entry name" value="Peptidase_S1_PA"/>
</dbReference>
<evidence type="ECO:0000313" key="1">
    <source>
        <dbReference type="EMBL" id="RUS72785.1"/>
    </source>
</evidence>
<dbReference type="EMBL" id="RQTK01001018">
    <property type="protein sequence ID" value="RUS72785.1"/>
    <property type="molecule type" value="Genomic_DNA"/>
</dbReference>
<reference evidence="1 2" key="1">
    <citation type="submission" date="2019-01" db="EMBL/GenBank/DDBJ databases">
        <title>A draft genome assembly of the solar-powered sea slug Elysia chlorotica.</title>
        <authorList>
            <person name="Cai H."/>
            <person name="Li Q."/>
            <person name="Fang X."/>
            <person name="Li J."/>
            <person name="Curtis N.E."/>
            <person name="Altenburger A."/>
            <person name="Shibata T."/>
            <person name="Feng M."/>
            <person name="Maeda T."/>
            <person name="Schwartz J.A."/>
            <person name="Shigenobu S."/>
            <person name="Lundholm N."/>
            <person name="Nishiyama T."/>
            <person name="Yang H."/>
            <person name="Hasebe M."/>
            <person name="Li S."/>
            <person name="Pierce S.K."/>
            <person name="Wang J."/>
        </authorList>
    </citation>
    <scope>NUCLEOTIDE SEQUENCE [LARGE SCALE GENOMIC DNA]</scope>
    <source>
        <strain evidence="1">EC2010</strain>
        <tissue evidence="1">Whole organism of an adult</tissue>
    </source>
</reference>
<dbReference type="Proteomes" id="UP000271974">
    <property type="component" value="Unassembled WGS sequence"/>
</dbReference>
<comment type="caution">
    <text evidence="1">The sequence shown here is derived from an EMBL/GenBank/DDBJ whole genome shotgun (WGS) entry which is preliminary data.</text>
</comment>